<feature type="transmembrane region" description="Helical" evidence="2">
    <location>
        <begin position="41"/>
        <end position="63"/>
    </location>
</feature>
<dbReference type="eggNOG" id="ENOG50341X1">
    <property type="taxonomic scope" value="Bacteria"/>
</dbReference>
<keyword evidence="2" id="KW-0812">Transmembrane</keyword>
<dbReference type="Proteomes" id="UP000001422">
    <property type="component" value="Chromosome"/>
</dbReference>
<keyword evidence="4" id="KW-1185">Reference proteome</keyword>
<evidence type="ECO:0000256" key="2">
    <source>
        <dbReference type="SAM" id="Phobius"/>
    </source>
</evidence>
<evidence type="ECO:0000256" key="1">
    <source>
        <dbReference type="SAM" id="MobiDB-lite"/>
    </source>
</evidence>
<dbReference type="RefSeq" id="WP_011128587.1">
    <property type="nucleotide sequence ID" value="NC_005070.1"/>
</dbReference>
<proteinExistence type="predicted"/>
<protein>
    <recommendedName>
        <fullName evidence="5">Cell division protein FtsL</fullName>
    </recommendedName>
</protein>
<evidence type="ECO:0000313" key="4">
    <source>
        <dbReference type="Proteomes" id="UP000001422"/>
    </source>
</evidence>
<organism evidence="3 4">
    <name type="scientific">Parasynechococcus marenigrum (strain WH8102)</name>
    <dbReference type="NCBI Taxonomy" id="84588"/>
    <lineage>
        <taxon>Bacteria</taxon>
        <taxon>Bacillati</taxon>
        <taxon>Cyanobacteriota</taxon>
        <taxon>Cyanophyceae</taxon>
        <taxon>Synechococcales</taxon>
        <taxon>Prochlorococcaceae</taxon>
        <taxon>Parasynechococcus</taxon>
        <taxon>Parasynechococcus marenigrum</taxon>
    </lineage>
</organism>
<reference evidence="3 4" key="1">
    <citation type="journal article" date="2003" name="Nature">
        <title>The genome of a motile marine Synechococcus.</title>
        <authorList>
            <person name="Palenik B."/>
            <person name="Brahamsha B."/>
            <person name="Larimer F."/>
            <person name="Land M."/>
            <person name="Hauser L."/>
            <person name="Chain P."/>
            <person name="Lamerdin J."/>
            <person name="Regala W."/>
            <person name="Allen E.A."/>
            <person name="McCarren J."/>
            <person name="Paulsen I."/>
            <person name="Dufresne A."/>
            <person name="Partensky F."/>
            <person name="Webb E."/>
            <person name="Waterbury J."/>
        </authorList>
    </citation>
    <scope>NUCLEOTIDE SEQUENCE [LARGE SCALE GENOMIC DNA]</scope>
    <source>
        <strain evidence="3 4">WH8102</strain>
    </source>
</reference>
<accession>Q7U5I0</accession>
<gene>
    <name evidence="3" type="ordered locus">SYNW1727</name>
</gene>
<evidence type="ECO:0008006" key="5">
    <source>
        <dbReference type="Google" id="ProtNLM"/>
    </source>
</evidence>
<evidence type="ECO:0000313" key="3">
    <source>
        <dbReference type="EMBL" id="CAE08242.1"/>
    </source>
</evidence>
<dbReference type="KEGG" id="syw:SYNW1727"/>
<dbReference type="AlphaFoldDB" id="Q7U5I0"/>
<feature type="compositionally biased region" description="Polar residues" evidence="1">
    <location>
        <begin position="1"/>
        <end position="17"/>
    </location>
</feature>
<feature type="region of interest" description="Disordered" evidence="1">
    <location>
        <begin position="1"/>
        <end position="20"/>
    </location>
</feature>
<dbReference type="STRING" id="84588.SYNW1727"/>
<sequence>MVTASKTKSSRLPNQPSAEAAANRAATIQRQLDRQELHCSLIALAAKAALILVGCVSVARLSVAYQERLERHGEIAAVVNLESKKLETLQHRFDRLFSIGGAKRFLSEQDQWIAPNRLRVIWR</sequence>
<keyword evidence="2" id="KW-1133">Transmembrane helix</keyword>
<dbReference type="HOGENOM" id="CLU_151940_1_0_3"/>
<keyword evidence="2" id="KW-0472">Membrane</keyword>
<name>Q7U5I0_PARMW</name>
<dbReference type="EMBL" id="BX569693">
    <property type="protein sequence ID" value="CAE08242.1"/>
    <property type="molecule type" value="Genomic_DNA"/>
</dbReference>